<feature type="transmembrane region" description="Helical" evidence="1">
    <location>
        <begin position="194"/>
        <end position="213"/>
    </location>
</feature>
<dbReference type="RefSeq" id="WP_050898374.1">
    <property type="nucleotide sequence ID" value="NZ_CP022110.1"/>
</dbReference>
<dbReference type="AlphaFoldDB" id="A0A248JMQ7"/>
<feature type="transmembrane region" description="Helical" evidence="1">
    <location>
        <begin position="72"/>
        <end position="90"/>
    </location>
</feature>
<keyword evidence="3" id="KW-1185">Reference proteome</keyword>
<keyword evidence="1" id="KW-0812">Transmembrane</keyword>
<comment type="subcellular location">
    <subcellularLocation>
        <location evidence="1">Cell inner membrane</location>
        <topology evidence="1">Multi-pass membrane protein</topology>
    </subcellularLocation>
</comment>
<evidence type="ECO:0000313" key="2">
    <source>
        <dbReference type="EMBL" id="ASG19524.1"/>
    </source>
</evidence>
<reference evidence="2 3" key="1">
    <citation type="submission" date="2017-06" db="EMBL/GenBank/DDBJ databases">
        <title>Complete genome sequence of Nitrospirillum amazonense strain CBAmC, an endophytic nitrogen-fixing and plant growth-promoting bacterium, isolated from sugarcane.</title>
        <authorList>
            <person name="Schwab S."/>
            <person name="dos Santos Teixeira K.R."/>
            <person name="Simoes Araujo J.L."/>
            <person name="Soares Vidal M."/>
            <person name="Borges de Freitas H.R."/>
            <person name="Rivello Crivelaro A.L."/>
            <person name="Bueno de Camargo Nunes A."/>
            <person name="dos Santos C.M."/>
            <person name="Palmeira da Silva Rosa D."/>
            <person name="da Silva Padilha D."/>
            <person name="da Silva E."/>
            <person name="Araujo Terra L."/>
            <person name="Soares Mendes V."/>
            <person name="Farinelli L."/>
            <person name="Magalhaes Cruz L."/>
            <person name="Baldani J.I."/>
        </authorList>
    </citation>
    <scope>NUCLEOTIDE SEQUENCE [LARGE SCALE GENOMIC DNA]</scope>
    <source>
        <strain evidence="2 3">CBAmC</strain>
    </source>
</reference>
<dbReference type="Pfam" id="PF02592">
    <property type="entry name" value="Vut_1"/>
    <property type="match status" value="1"/>
</dbReference>
<dbReference type="PANTHER" id="PTHR34300">
    <property type="entry name" value="QUEUOSINE PRECURSOR TRANSPORTER-RELATED"/>
    <property type="match status" value="1"/>
</dbReference>
<dbReference type="KEGG" id="nao:Y958_00815"/>
<proteinExistence type="inferred from homology"/>
<dbReference type="NCBIfam" id="TIGR00697">
    <property type="entry name" value="queuosine precursor transporter"/>
    <property type="match status" value="1"/>
</dbReference>
<accession>A0A248JMQ7</accession>
<evidence type="ECO:0000313" key="3">
    <source>
        <dbReference type="Proteomes" id="UP000197153"/>
    </source>
</evidence>
<comment type="function">
    <text evidence="1">Involved in the import of queuosine (Q) precursors, required for Q precursor salvage.</text>
</comment>
<organism evidence="2 3">
    <name type="scientific">Nitrospirillum viridazoti CBAmc</name>
    <dbReference type="NCBI Taxonomy" id="1441467"/>
    <lineage>
        <taxon>Bacteria</taxon>
        <taxon>Pseudomonadati</taxon>
        <taxon>Pseudomonadota</taxon>
        <taxon>Alphaproteobacteria</taxon>
        <taxon>Rhodospirillales</taxon>
        <taxon>Azospirillaceae</taxon>
        <taxon>Nitrospirillum</taxon>
        <taxon>Nitrospirillum viridazoti</taxon>
    </lineage>
</organism>
<dbReference type="GO" id="GO:0022857">
    <property type="term" value="F:transmembrane transporter activity"/>
    <property type="evidence" value="ECO:0007669"/>
    <property type="project" value="UniProtKB-UniRule"/>
</dbReference>
<sequence length="266" mass="29341">MTLSPAALVEFLNGLPPAALLVGQMLFCFSAILALARLFGQSGLYIYIIVAIIGANVEVLKAVQFPFYEHPVAMGTILFSSTYLATDILTEHYGREAARRGIYLSFAGYLLFTLMMLITLGFRPMTAEQAGDDMAWALSTQDHLAALFLPAPALFLSGMASYLASQLCDVWIYQKIRGATGQKHLWLRNNGSTMVSALIDNTVFSLLAWRVFAETPVDWHALVFTYILGTYLMRVAASLLDTPFMYLSRRALAPHLGARQPAQTRA</sequence>
<protein>
    <recommendedName>
        <fullName evidence="1">Probable queuosine precursor transporter</fullName>
        <shortName evidence="1">Q precursor transporter</shortName>
    </recommendedName>
</protein>
<dbReference type="GO" id="GO:0005886">
    <property type="term" value="C:plasma membrane"/>
    <property type="evidence" value="ECO:0007669"/>
    <property type="project" value="UniProtKB-SubCell"/>
</dbReference>
<feature type="transmembrane region" description="Helical" evidence="1">
    <location>
        <begin position="18"/>
        <end position="36"/>
    </location>
</feature>
<feature type="transmembrane region" description="Helical" evidence="1">
    <location>
        <begin position="102"/>
        <end position="123"/>
    </location>
</feature>
<gene>
    <name evidence="2" type="ORF">Y958_00815</name>
</gene>
<dbReference type="PANTHER" id="PTHR34300:SF2">
    <property type="entry name" value="QUEUOSINE PRECURSOR TRANSPORTER-RELATED"/>
    <property type="match status" value="1"/>
</dbReference>
<feature type="transmembrane region" description="Helical" evidence="1">
    <location>
        <begin position="219"/>
        <end position="240"/>
    </location>
</feature>
<comment type="similarity">
    <text evidence="1">Belongs to the vitamin uptake transporter (VUT/ECF) (TC 2.A.88) family. Q precursor transporter subfamily.</text>
</comment>
<name>A0A248JMQ7_9PROT</name>
<keyword evidence="1" id="KW-1133">Transmembrane helix</keyword>
<keyword evidence="1" id="KW-1003">Cell membrane</keyword>
<evidence type="ECO:0000256" key="1">
    <source>
        <dbReference type="HAMAP-Rule" id="MF_02088"/>
    </source>
</evidence>
<dbReference type="HAMAP" id="MF_02088">
    <property type="entry name" value="Q_prec_transport"/>
    <property type="match status" value="1"/>
</dbReference>
<keyword evidence="1" id="KW-0813">Transport</keyword>
<feature type="transmembrane region" description="Helical" evidence="1">
    <location>
        <begin position="143"/>
        <end position="173"/>
    </location>
</feature>
<dbReference type="Proteomes" id="UP000197153">
    <property type="component" value="Chromosome 1"/>
</dbReference>
<dbReference type="InterPro" id="IPR003744">
    <property type="entry name" value="YhhQ"/>
</dbReference>
<feature type="transmembrane region" description="Helical" evidence="1">
    <location>
        <begin position="43"/>
        <end position="60"/>
    </location>
</feature>
<keyword evidence="1" id="KW-0472">Membrane</keyword>
<keyword evidence="1" id="KW-0997">Cell inner membrane</keyword>
<dbReference type="EMBL" id="CP022110">
    <property type="protein sequence ID" value="ASG19524.1"/>
    <property type="molecule type" value="Genomic_DNA"/>
</dbReference>